<dbReference type="SUPFAM" id="SSF55785">
    <property type="entry name" value="PYP-like sensor domain (PAS domain)"/>
    <property type="match status" value="1"/>
</dbReference>
<dbReference type="RefSeq" id="WP_273742290.1">
    <property type="nucleotide sequence ID" value="NZ_JAQIVI010000798.1"/>
</dbReference>
<gene>
    <name evidence="3" type="ORF">ACFQE6_32920</name>
</gene>
<reference evidence="3 4" key="1">
    <citation type="journal article" date="2019" name="Int. J. Syst. Evol. Microbiol.">
        <title>The Global Catalogue of Microorganisms (GCM) 10K type strain sequencing project: providing services to taxonomists for standard genome sequencing and annotation.</title>
        <authorList>
            <consortium name="The Broad Institute Genomics Platform"/>
            <consortium name="The Broad Institute Genome Sequencing Center for Infectious Disease"/>
            <person name="Wu L."/>
            <person name="Ma J."/>
        </authorList>
    </citation>
    <scope>NUCLEOTIDE SEQUENCE [LARGE SCALE GENOMIC DNA]</scope>
    <source>
        <strain evidence="3 4">LMG 29247</strain>
    </source>
</reference>
<sequence length="273" mass="29258">MLRSTAAVPEPTVRTRPAQLQLLVVGRECDAIDRAFDDETEVTVESVPALENARPRLDDIDCLVVQSPTVADDGSAGRDESGELTDESADDVADSLETIRADATELPVVVLADEVTPALTRTVRSDGWTAVVERDETLALLADRVHDLLERHRLAVLSRRSLASVEFAGDAIAIVDPDGDVQFASRSFAMQFGSDSDDLTGTPWRAVITDAAVTHLESAALPTVAEGWRWTGSCTGRRQTGATFPARVRLGGLEDGSLVFVVDESEGSDGLEE</sequence>
<comment type="caution">
    <text evidence="3">The sequence shown here is derived from an EMBL/GenBank/DDBJ whole genome shotgun (WGS) entry which is preliminary data.</text>
</comment>
<dbReference type="EMBL" id="JBHSWV010000798">
    <property type="protein sequence ID" value="MFC6769671.1"/>
    <property type="molecule type" value="Genomic_DNA"/>
</dbReference>
<dbReference type="CDD" id="cd00130">
    <property type="entry name" value="PAS"/>
    <property type="match status" value="1"/>
</dbReference>
<proteinExistence type="predicted"/>
<keyword evidence="4" id="KW-1185">Reference proteome</keyword>
<dbReference type="AlphaFoldDB" id="A0ABD5T0C8"/>
<accession>A0ABD5T0C8</accession>
<evidence type="ECO:0000313" key="4">
    <source>
        <dbReference type="Proteomes" id="UP001596383"/>
    </source>
</evidence>
<dbReference type="Proteomes" id="UP001596383">
    <property type="component" value="Unassembled WGS sequence"/>
</dbReference>
<feature type="region of interest" description="Disordered" evidence="1">
    <location>
        <begin position="68"/>
        <end position="90"/>
    </location>
</feature>
<dbReference type="Pfam" id="PF13426">
    <property type="entry name" value="PAS_9"/>
    <property type="match status" value="1"/>
</dbReference>
<dbReference type="Gene3D" id="3.30.450.20">
    <property type="entry name" value="PAS domain"/>
    <property type="match status" value="1"/>
</dbReference>
<feature type="domain" description="PAS" evidence="2">
    <location>
        <begin position="170"/>
        <end position="260"/>
    </location>
</feature>
<evidence type="ECO:0000256" key="1">
    <source>
        <dbReference type="SAM" id="MobiDB-lite"/>
    </source>
</evidence>
<organism evidence="3 4">
    <name type="scientific">Natrinema soli</name>
    <dbReference type="NCBI Taxonomy" id="1930624"/>
    <lineage>
        <taxon>Archaea</taxon>
        <taxon>Methanobacteriati</taxon>
        <taxon>Methanobacteriota</taxon>
        <taxon>Stenosarchaea group</taxon>
        <taxon>Halobacteria</taxon>
        <taxon>Halobacteriales</taxon>
        <taxon>Natrialbaceae</taxon>
        <taxon>Natrinema</taxon>
    </lineage>
</organism>
<name>A0ABD5T0C8_9EURY</name>
<evidence type="ECO:0000259" key="2">
    <source>
        <dbReference type="Pfam" id="PF13426"/>
    </source>
</evidence>
<dbReference type="InterPro" id="IPR000014">
    <property type="entry name" value="PAS"/>
</dbReference>
<evidence type="ECO:0000313" key="3">
    <source>
        <dbReference type="EMBL" id="MFC6769671.1"/>
    </source>
</evidence>
<protein>
    <submittedName>
        <fullName evidence="3">PAS domain-containing protein</fullName>
    </submittedName>
</protein>
<dbReference type="InterPro" id="IPR035965">
    <property type="entry name" value="PAS-like_dom_sf"/>
</dbReference>